<dbReference type="SUPFAM" id="SSF51294">
    <property type="entry name" value="Hedgehog/intein (Hint) domain"/>
    <property type="match status" value="1"/>
</dbReference>
<dbReference type="OrthoDB" id="6305173at2"/>
<name>A0A4U0QDI9_9RHOB</name>
<dbReference type="Pfam" id="PF13403">
    <property type="entry name" value="Hint_2"/>
    <property type="match status" value="1"/>
</dbReference>
<organism evidence="2 3">
    <name type="scientific">Paracoccus hibiscisoli</name>
    <dbReference type="NCBI Taxonomy" id="2023261"/>
    <lineage>
        <taxon>Bacteria</taxon>
        <taxon>Pseudomonadati</taxon>
        <taxon>Pseudomonadota</taxon>
        <taxon>Alphaproteobacteria</taxon>
        <taxon>Rhodobacterales</taxon>
        <taxon>Paracoccaceae</taxon>
        <taxon>Paracoccus</taxon>
    </lineage>
</organism>
<dbReference type="InterPro" id="IPR036844">
    <property type="entry name" value="Hint_dom_sf"/>
</dbReference>
<protein>
    <submittedName>
        <fullName evidence="2">Hint domain-containing protein</fullName>
    </submittedName>
</protein>
<sequence length="344" mass="36921">MTGSHRMSVVNDVTTQNYSGSLLSAQLLSEPRTLLLNRIGPQVTNTVTDNNNQLVVGESVTLGDGRTATVLGSGTIQPGVRVAGIVVPLGSSQPVVLVQTSGGQLVFLYPEGAPNLLGAIALITDIRPVDYTFPGGIICFTEGTLIRTRHGDVPVEELQPGMQVWTRDAGLQEIAWTGSRTLSAARLAVEPHRRPVLIRKDALGPGLPARDMTVSPQHRMLVGSRIAQRMFDNSEVLVAAKHLTAIPGIEEAPWRHGVTYVHFLCADHQVVMSEGACSETLHTGPEALKALSDVAQRELLDLFPELALMSPEAPARPAACRLLNGREGRKLAQRHAQNGMMVQA</sequence>
<evidence type="ECO:0000259" key="1">
    <source>
        <dbReference type="Pfam" id="PF13403"/>
    </source>
</evidence>
<reference evidence="2 3" key="1">
    <citation type="submission" date="2019-04" db="EMBL/GenBank/DDBJ databases">
        <authorList>
            <person name="Li J."/>
        </authorList>
    </citation>
    <scope>NUCLEOTIDE SEQUENCE [LARGE SCALE GENOMIC DNA]</scope>
    <source>
        <strain evidence="2 3">CCTCC AB2016182</strain>
    </source>
</reference>
<dbReference type="Proteomes" id="UP000306223">
    <property type="component" value="Unassembled WGS sequence"/>
</dbReference>
<dbReference type="EMBL" id="SUNH01000047">
    <property type="protein sequence ID" value="TJZ79220.1"/>
    <property type="molecule type" value="Genomic_DNA"/>
</dbReference>
<keyword evidence="3" id="KW-1185">Reference proteome</keyword>
<gene>
    <name evidence="2" type="ORF">FA740_18275</name>
</gene>
<proteinExistence type="predicted"/>
<evidence type="ECO:0000313" key="2">
    <source>
        <dbReference type="EMBL" id="TJZ79220.1"/>
    </source>
</evidence>
<accession>A0A4U0QDI9</accession>
<dbReference type="InterPro" id="IPR028992">
    <property type="entry name" value="Hedgehog/Intein_dom"/>
</dbReference>
<dbReference type="Gene3D" id="2.170.16.10">
    <property type="entry name" value="Hedgehog/Intein (Hint) domain"/>
    <property type="match status" value="1"/>
</dbReference>
<evidence type="ECO:0000313" key="3">
    <source>
        <dbReference type="Proteomes" id="UP000306223"/>
    </source>
</evidence>
<dbReference type="AlphaFoldDB" id="A0A4U0QDI9"/>
<comment type="caution">
    <text evidence="2">The sequence shown here is derived from an EMBL/GenBank/DDBJ whole genome shotgun (WGS) entry which is preliminary data.</text>
</comment>
<feature type="domain" description="Hedgehog/Intein (Hint)" evidence="1">
    <location>
        <begin position="138"/>
        <end position="284"/>
    </location>
</feature>